<dbReference type="EMBL" id="CM047592">
    <property type="protein sequence ID" value="KAI9918083.1"/>
    <property type="molecule type" value="Genomic_DNA"/>
</dbReference>
<reference evidence="1 2" key="1">
    <citation type="journal article" date="2022" name="bioRxiv">
        <title>The genome of the oomycete Peronosclerospora sorghi, a cosmopolitan pathogen of maize and sorghum, is inflated with dispersed pseudogenes.</title>
        <authorList>
            <person name="Fletcher K."/>
            <person name="Martin F."/>
            <person name="Isakeit T."/>
            <person name="Cavanaugh K."/>
            <person name="Magill C."/>
            <person name="Michelmore R."/>
        </authorList>
    </citation>
    <scope>NUCLEOTIDE SEQUENCE [LARGE SCALE GENOMIC DNA]</scope>
    <source>
        <strain evidence="1">P6</strain>
    </source>
</reference>
<dbReference type="Proteomes" id="UP001163321">
    <property type="component" value="Chromosome 13"/>
</dbReference>
<organism evidence="1 2">
    <name type="scientific">Peronosclerospora sorghi</name>
    <dbReference type="NCBI Taxonomy" id="230839"/>
    <lineage>
        <taxon>Eukaryota</taxon>
        <taxon>Sar</taxon>
        <taxon>Stramenopiles</taxon>
        <taxon>Oomycota</taxon>
        <taxon>Peronosporomycetes</taxon>
        <taxon>Peronosporales</taxon>
        <taxon>Peronosporaceae</taxon>
        <taxon>Peronosclerospora</taxon>
    </lineage>
</organism>
<evidence type="ECO:0000313" key="2">
    <source>
        <dbReference type="Proteomes" id="UP001163321"/>
    </source>
</evidence>
<keyword evidence="2" id="KW-1185">Reference proteome</keyword>
<sequence length="226" mass="26347">MPRAELAMHVKTDEPDHDSWVKLFRLEAPLSTNNMHAFNAQGKLVKYETSDAILRAFYDVRRYLYAKRKHHLEHVQTKELLRLTNRIRFILEVSSGTLQTLLHARLPKTQLVALLLKAHELTPASAFQDETMDRTAATGGTPATGNEDPRDEFYYLLNMSLVSFTKEVSDRLQTEHDTKQRRLHHLQAMTPAQMWRAKLERPSYVMTNLDTIESRNHYDYYTESFA</sequence>
<name>A0ACC0WGV2_9STRA</name>
<proteinExistence type="predicted"/>
<evidence type="ECO:0000313" key="1">
    <source>
        <dbReference type="EMBL" id="KAI9918083.1"/>
    </source>
</evidence>
<gene>
    <name evidence="1" type="ORF">PsorP6_012869</name>
</gene>
<accession>A0ACC0WGV2</accession>
<protein>
    <submittedName>
        <fullName evidence="1">Uncharacterized protein</fullName>
    </submittedName>
</protein>
<comment type="caution">
    <text evidence="1">The sequence shown here is derived from an EMBL/GenBank/DDBJ whole genome shotgun (WGS) entry which is preliminary data.</text>
</comment>